<accession>A0ABZ2V4E1</accession>
<protein>
    <submittedName>
        <fullName evidence="2">Uncharacterized protein</fullName>
    </submittedName>
</protein>
<dbReference type="Proteomes" id="UP001440612">
    <property type="component" value="Chromosome"/>
</dbReference>
<feature type="chain" id="PRO_5046606754" evidence="1">
    <location>
        <begin position="19"/>
        <end position="220"/>
    </location>
</feature>
<keyword evidence="3" id="KW-1185">Reference proteome</keyword>
<evidence type="ECO:0000313" key="3">
    <source>
        <dbReference type="Proteomes" id="UP001440612"/>
    </source>
</evidence>
<proteinExistence type="predicted"/>
<gene>
    <name evidence="2" type="ORF">AABB29_18635</name>
</gene>
<dbReference type="EMBL" id="CP150951">
    <property type="protein sequence ID" value="WZC48827.1"/>
    <property type="molecule type" value="Genomic_DNA"/>
</dbReference>
<reference evidence="3" key="1">
    <citation type="submission" date="2024-04" db="EMBL/GenBank/DDBJ databases">
        <title>Phylogenomic analyses of a clade within the roseobacter group suggest taxonomic reassignments of species of the genera Aestuariivita, Citreicella, Loktanella, Nautella, Pelagibaca, Ruegeria, Thalassobius, Thiobacimonas and Tropicibacter, and the proposal o.</title>
        <authorList>
            <person name="Jeon C.O."/>
        </authorList>
    </citation>
    <scope>NUCLEOTIDE SEQUENCE [LARGE SCALE GENOMIC DNA]</scope>
    <source>
        <strain evidence="3">BS5-3</strain>
    </source>
</reference>
<evidence type="ECO:0000256" key="1">
    <source>
        <dbReference type="SAM" id="SignalP"/>
    </source>
</evidence>
<organism evidence="2 3">
    <name type="scientific">Yoonia phaeophyticola</name>
    <dbReference type="NCBI Taxonomy" id="3137369"/>
    <lineage>
        <taxon>Bacteria</taxon>
        <taxon>Pseudomonadati</taxon>
        <taxon>Pseudomonadota</taxon>
        <taxon>Alphaproteobacteria</taxon>
        <taxon>Rhodobacterales</taxon>
        <taxon>Paracoccaceae</taxon>
        <taxon>Yoonia</taxon>
    </lineage>
</organism>
<evidence type="ECO:0000313" key="2">
    <source>
        <dbReference type="EMBL" id="WZC48827.1"/>
    </source>
</evidence>
<name>A0ABZ2V4E1_9RHOB</name>
<feature type="signal peptide" evidence="1">
    <location>
        <begin position="1"/>
        <end position="18"/>
    </location>
</feature>
<sequence length="220" mass="24508">MRFFIVFICLIAAQPAHAGAWAREKGQLFIASGGNLLLSDGAELPVHYDPTLYVEYGLSHLMTVGIDYHTADQGRIDTGFAFARFPLGDTTRRDKVAASFALGARVDEYNPMERLMRGGLSWGRGLDRGWLAVDYTATYGDIDQVFRSKADFTWGHNLTDRWTTTLQLQTGEGFDDDIYAKISPSILFTINDRYRVGVGAVQALTGDRGSALKFDIWTTY</sequence>
<dbReference type="RefSeq" id="WP_341366940.1">
    <property type="nucleotide sequence ID" value="NZ_CP150951.2"/>
</dbReference>
<keyword evidence="1" id="KW-0732">Signal</keyword>